<evidence type="ECO:0000256" key="1">
    <source>
        <dbReference type="SAM" id="MobiDB-lite"/>
    </source>
</evidence>
<dbReference type="AlphaFoldDB" id="A0A8S9FCD9"/>
<name>A0A8S9FCD9_BRACR</name>
<dbReference type="EMBL" id="QGKY02002305">
    <property type="protein sequence ID" value="KAF2530544.1"/>
    <property type="molecule type" value="Genomic_DNA"/>
</dbReference>
<feature type="region of interest" description="Disordered" evidence="1">
    <location>
        <begin position="289"/>
        <end position="316"/>
    </location>
</feature>
<accession>A0A8S9FCD9</accession>
<sequence>MVATLVLIRDENGDMHDQDGQRLDDDQRDVIHDPEAANPQAANAENDAANAQAVAEENVQTARPRTLGDYNRPNKYYANILPGYIGYRFGLVRLEMSSSFSFPRLTTTTNDLEDLYKTYGVDRAVVLDLAGKNETPETVWEGYCGAYLSFFHSCGLIFPVPEPILEILAELGLSLTQILPNFLRYLIAFLVRAKEEGRHIIEDIPYRDEKWREQFFVFKMDRASMGEFDFFRLPRSWAENMAPSGSSSMSDGIHGLIGILRRGYSNWSSFDQTRIRTVFAMPEGINRDPLVGGSEDEAEHSQEVAATPSVQAQSSDRLTRQLVRRSSFRTSGSAEGPSFWKISLYLDSRLRR</sequence>
<protein>
    <submittedName>
        <fullName evidence="2">Uncharacterized protein</fullName>
    </submittedName>
</protein>
<proteinExistence type="predicted"/>
<reference evidence="2" key="1">
    <citation type="submission" date="2019-12" db="EMBL/GenBank/DDBJ databases">
        <title>Genome sequencing and annotation of Brassica cretica.</title>
        <authorList>
            <person name="Studholme D.J."/>
            <person name="Sarris P.F."/>
        </authorList>
    </citation>
    <scope>NUCLEOTIDE SEQUENCE</scope>
    <source>
        <strain evidence="2">PFS-102/07</strain>
        <tissue evidence="2">Leaf</tissue>
    </source>
</reference>
<organism evidence="2">
    <name type="scientific">Brassica cretica</name>
    <name type="common">Mustard</name>
    <dbReference type="NCBI Taxonomy" id="69181"/>
    <lineage>
        <taxon>Eukaryota</taxon>
        <taxon>Viridiplantae</taxon>
        <taxon>Streptophyta</taxon>
        <taxon>Embryophyta</taxon>
        <taxon>Tracheophyta</taxon>
        <taxon>Spermatophyta</taxon>
        <taxon>Magnoliopsida</taxon>
        <taxon>eudicotyledons</taxon>
        <taxon>Gunneridae</taxon>
        <taxon>Pentapetalae</taxon>
        <taxon>rosids</taxon>
        <taxon>malvids</taxon>
        <taxon>Brassicales</taxon>
        <taxon>Brassicaceae</taxon>
        <taxon>Brassiceae</taxon>
        <taxon>Brassica</taxon>
    </lineage>
</organism>
<comment type="caution">
    <text evidence="2">The sequence shown here is derived from an EMBL/GenBank/DDBJ whole genome shotgun (WGS) entry which is preliminary data.</text>
</comment>
<gene>
    <name evidence="2" type="ORF">F2Q70_00029336</name>
</gene>
<evidence type="ECO:0000313" key="2">
    <source>
        <dbReference type="EMBL" id="KAF2530544.1"/>
    </source>
</evidence>